<comment type="caution">
    <text evidence="2">The sequence shown here is derived from an EMBL/GenBank/DDBJ whole genome shotgun (WGS) entry which is preliminary data.</text>
</comment>
<evidence type="ECO:0000256" key="1">
    <source>
        <dbReference type="SAM" id="Phobius"/>
    </source>
</evidence>
<accession>A0A5N5TB54</accession>
<keyword evidence="1" id="KW-1133">Transmembrane helix</keyword>
<dbReference type="Proteomes" id="UP000326759">
    <property type="component" value="Unassembled WGS sequence"/>
</dbReference>
<sequence>LYVNALFTLSDWVHSTQLRRGAWFFLLALVSATFVYLDMFLCNKNYGIPMTMPELQTGAPTTVYDVDNQTEKISEMKSFSSVLEESNYDDVIDEERTNGTQETSFFNNSSLDVEPKNIFLSFCCLLFLFYSFSSTFHVFISSDS</sequence>
<keyword evidence="1" id="KW-0472">Membrane</keyword>
<evidence type="ECO:0000313" key="2">
    <source>
        <dbReference type="EMBL" id="KAB7503903.1"/>
    </source>
</evidence>
<reference evidence="2 3" key="1">
    <citation type="journal article" date="2019" name="PLoS Biol.">
        <title>Sex chromosomes control vertical transmission of feminizing Wolbachia symbionts in an isopod.</title>
        <authorList>
            <person name="Becking T."/>
            <person name="Chebbi M.A."/>
            <person name="Giraud I."/>
            <person name="Moumen B."/>
            <person name="Laverre T."/>
            <person name="Caubet Y."/>
            <person name="Peccoud J."/>
            <person name="Gilbert C."/>
            <person name="Cordaux R."/>
        </authorList>
    </citation>
    <scope>NUCLEOTIDE SEQUENCE [LARGE SCALE GENOMIC DNA]</scope>
    <source>
        <strain evidence="2">ANa2</strain>
        <tissue evidence="2">Whole body excluding digestive tract and cuticle</tissue>
    </source>
</reference>
<protein>
    <submittedName>
        <fullName evidence="2">Uncharacterized protein</fullName>
    </submittedName>
</protein>
<feature type="transmembrane region" description="Helical" evidence="1">
    <location>
        <begin position="22"/>
        <end position="42"/>
    </location>
</feature>
<keyword evidence="1" id="KW-0812">Transmembrane</keyword>
<evidence type="ECO:0000313" key="3">
    <source>
        <dbReference type="Proteomes" id="UP000326759"/>
    </source>
</evidence>
<gene>
    <name evidence="2" type="ORF">Anas_01424</name>
</gene>
<dbReference type="EMBL" id="SEYY01004221">
    <property type="protein sequence ID" value="KAB7503903.1"/>
    <property type="molecule type" value="Genomic_DNA"/>
</dbReference>
<dbReference type="AlphaFoldDB" id="A0A5N5TB54"/>
<proteinExistence type="predicted"/>
<organism evidence="2 3">
    <name type="scientific">Armadillidium nasatum</name>
    <dbReference type="NCBI Taxonomy" id="96803"/>
    <lineage>
        <taxon>Eukaryota</taxon>
        <taxon>Metazoa</taxon>
        <taxon>Ecdysozoa</taxon>
        <taxon>Arthropoda</taxon>
        <taxon>Crustacea</taxon>
        <taxon>Multicrustacea</taxon>
        <taxon>Malacostraca</taxon>
        <taxon>Eumalacostraca</taxon>
        <taxon>Peracarida</taxon>
        <taxon>Isopoda</taxon>
        <taxon>Oniscidea</taxon>
        <taxon>Crinocheta</taxon>
        <taxon>Armadillidiidae</taxon>
        <taxon>Armadillidium</taxon>
    </lineage>
</organism>
<name>A0A5N5TB54_9CRUS</name>
<feature type="transmembrane region" description="Helical" evidence="1">
    <location>
        <begin position="118"/>
        <end position="140"/>
    </location>
</feature>
<keyword evidence="3" id="KW-1185">Reference proteome</keyword>
<feature type="non-terminal residue" evidence="2">
    <location>
        <position position="1"/>
    </location>
</feature>